<dbReference type="PANTHER" id="PTHR47053:SF1">
    <property type="entry name" value="MUREIN DD-ENDOPEPTIDASE MEPH-RELATED"/>
    <property type="match status" value="1"/>
</dbReference>
<dbReference type="AlphaFoldDB" id="A0A3E0GZG7"/>
<dbReference type="GO" id="GO:0008234">
    <property type="term" value="F:cysteine-type peptidase activity"/>
    <property type="evidence" value="ECO:0007669"/>
    <property type="project" value="UniProtKB-KW"/>
</dbReference>
<dbReference type="InterPro" id="IPR051202">
    <property type="entry name" value="Peptidase_C40"/>
</dbReference>
<keyword evidence="4" id="KW-0788">Thiol protease</keyword>
<reference evidence="6 7" key="1">
    <citation type="submission" date="2018-08" db="EMBL/GenBank/DDBJ databases">
        <title>Genomic Encyclopedia of Archaeal and Bacterial Type Strains, Phase II (KMG-II): from individual species to whole genera.</title>
        <authorList>
            <person name="Goeker M."/>
        </authorList>
    </citation>
    <scope>NUCLEOTIDE SEQUENCE [LARGE SCALE GENOMIC DNA]</scope>
    <source>
        <strain evidence="6 7">DSM 45791</strain>
    </source>
</reference>
<keyword evidence="3" id="KW-0378">Hydrolase</keyword>
<dbReference type="OrthoDB" id="5244330at2"/>
<name>A0A3E0GZG7_9PSEU</name>
<evidence type="ECO:0000313" key="7">
    <source>
        <dbReference type="Proteomes" id="UP000256269"/>
    </source>
</evidence>
<dbReference type="GO" id="GO:0006508">
    <property type="term" value="P:proteolysis"/>
    <property type="evidence" value="ECO:0007669"/>
    <property type="project" value="UniProtKB-KW"/>
</dbReference>
<protein>
    <submittedName>
        <fullName evidence="6">NlpC/P60 family protein</fullName>
    </submittedName>
</protein>
<keyword evidence="7" id="KW-1185">Reference proteome</keyword>
<dbReference type="Gene3D" id="3.90.1720.10">
    <property type="entry name" value="endopeptidase domain like (from Nostoc punctiforme)"/>
    <property type="match status" value="1"/>
</dbReference>
<sequence>MQFLPTTFVQYSQPIPPGGVTSATPYDPVDAVYAAVRLLCVNGARDSRDIHAAIFSYNHSEDYVAQVLDIAQQYRAITVPSAALTAVAFAQAQLGKPYIWGGNGNPGFDCSGLTKAAYAAAGVALPRVAQDQYDAGPLLPAGQPLQPGDLVFFGTSTHSVTHVGIAISPTDMIDAPDIGLLVRIDHIGSPIGAARPTAEHRYGSWRVAIAAAPTPEPARPGRTT</sequence>
<comment type="caution">
    <text evidence="6">The sequence shown here is derived from an EMBL/GenBank/DDBJ whole genome shotgun (WGS) entry which is preliminary data.</text>
</comment>
<accession>A0A3E0GZG7</accession>
<dbReference type="InterPro" id="IPR023346">
    <property type="entry name" value="Lysozyme-like_dom_sf"/>
</dbReference>
<dbReference type="InterPro" id="IPR038765">
    <property type="entry name" value="Papain-like_cys_pep_sf"/>
</dbReference>
<organism evidence="6 7">
    <name type="scientific">Kutzneria buriramensis</name>
    <dbReference type="NCBI Taxonomy" id="1045776"/>
    <lineage>
        <taxon>Bacteria</taxon>
        <taxon>Bacillati</taxon>
        <taxon>Actinomycetota</taxon>
        <taxon>Actinomycetes</taxon>
        <taxon>Pseudonocardiales</taxon>
        <taxon>Pseudonocardiaceae</taxon>
        <taxon>Kutzneria</taxon>
    </lineage>
</organism>
<dbReference type="SUPFAM" id="SSF54001">
    <property type="entry name" value="Cysteine proteinases"/>
    <property type="match status" value="1"/>
</dbReference>
<evidence type="ECO:0000256" key="2">
    <source>
        <dbReference type="ARBA" id="ARBA00022670"/>
    </source>
</evidence>
<dbReference type="EMBL" id="QUNO01000017">
    <property type="protein sequence ID" value="REH35744.1"/>
    <property type="molecule type" value="Genomic_DNA"/>
</dbReference>
<dbReference type="InterPro" id="IPR000064">
    <property type="entry name" value="NLP_P60_dom"/>
</dbReference>
<dbReference type="SUPFAM" id="SSF53955">
    <property type="entry name" value="Lysozyme-like"/>
    <property type="match status" value="1"/>
</dbReference>
<gene>
    <name evidence="6" type="ORF">BCF44_117132</name>
</gene>
<keyword evidence="2" id="KW-0645">Protease</keyword>
<evidence type="ECO:0000256" key="3">
    <source>
        <dbReference type="ARBA" id="ARBA00022801"/>
    </source>
</evidence>
<evidence type="ECO:0000256" key="4">
    <source>
        <dbReference type="ARBA" id="ARBA00022807"/>
    </source>
</evidence>
<evidence type="ECO:0000313" key="6">
    <source>
        <dbReference type="EMBL" id="REH35744.1"/>
    </source>
</evidence>
<evidence type="ECO:0000259" key="5">
    <source>
        <dbReference type="PROSITE" id="PS51935"/>
    </source>
</evidence>
<comment type="similarity">
    <text evidence="1">Belongs to the peptidase C40 family.</text>
</comment>
<dbReference type="RefSeq" id="WP_116179809.1">
    <property type="nucleotide sequence ID" value="NZ_CP144375.1"/>
</dbReference>
<dbReference type="Proteomes" id="UP000256269">
    <property type="component" value="Unassembled WGS sequence"/>
</dbReference>
<dbReference type="Pfam" id="PF00877">
    <property type="entry name" value="NLPC_P60"/>
    <property type="match status" value="1"/>
</dbReference>
<proteinExistence type="inferred from homology"/>
<feature type="domain" description="NlpC/P60" evidence="5">
    <location>
        <begin position="80"/>
        <end position="208"/>
    </location>
</feature>
<evidence type="ECO:0000256" key="1">
    <source>
        <dbReference type="ARBA" id="ARBA00007074"/>
    </source>
</evidence>
<dbReference type="PROSITE" id="PS51935">
    <property type="entry name" value="NLPC_P60"/>
    <property type="match status" value="1"/>
</dbReference>
<dbReference type="PANTHER" id="PTHR47053">
    <property type="entry name" value="MUREIN DD-ENDOPEPTIDASE MEPH-RELATED"/>
    <property type="match status" value="1"/>
</dbReference>